<reference evidence="3" key="1">
    <citation type="submission" date="2020-10" db="EMBL/GenBank/DDBJ databases">
        <title>Connecting structure to function with the recovery of over 1000 high-quality activated sludge metagenome-assembled genomes encoding full-length rRNA genes using long-read sequencing.</title>
        <authorList>
            <person name="Singleton C.M."/>
            <person name="Petriglieri F."/>
            <person name="Kristensen J.M."/>
            <person name="Kirkegaard R.H."/>
            <person name="Michaelsen T.Y."/>
            <person name="Andersen M.H."/>
            <person name="Karst S.M."/>
            <person name="Dueholm M.S."/>
            <person name="Nielsen P.H."/>
            <person name="Albertsen M."/>
        </authorList>
    </citation>
    <scope>NUCLEOTIDE SEQUENCE</scope>
    <source>
        <strain evidence="3">Bjer_18-Q3-R1-45_BAT3C.347</strain>
    </source>
</reference>
<dbReference type="Pfam" id="PF14403">
    <property type="entry name" value="CP_ATPgrasp_2"/>
    <property type="match status" value="1"/>
</dbReference>
<organism evidence="3 4">
    <name type="scientific">Candidatus Methylophosphatis roskildensis</name>
    <dbReference type="NCBI Taxonomy" id="2899263"/>
    <lineage>
        <taxon>Bacteria</taxon>
        <taxon>Pseudomonadati</taxon>
        <taxon>Pseudomonadota</taxon>
        <taxon>Betaproteobacteria</taxon>
        <taxon>Nitrosomonadales</taxon>
        <taxon>Sterolibacteriaceae</taxon>
        <taxon>Candidatus Methylophosphatis</taxon>
    </lineage>
</organism>
<feature type="domain" description="DUF403" evidence="1">
    <location>
        <begin position="510"/>
        <end position="820"/>
    </location>
</feature>
<sequence>MPRQLLAAYPQEGPHFDEMLEAPLKPRPHWERLFDHLVGAPAGRMRNTLQSVERQVYENGITYNVYADPQGLERPWELDVLPLIISPEEWSGLEAAIAQRATLLNRILADVYGPQELLREGRLPPALIHGHAGFLRPARGLPAPDKVLLHIYAADLARSPDGRWWVIADRTQAPSGAGYALENRLVISRVFPELFRDLKVQHLADFFRTLRDSLAHWAPHDDEAPLVVLLTPGPYNETYFEHAYLARYLGFPLVEGSDLTVRDGCVWLKTLTGLQRVHVVLRRQDDDFCDPLELRSDSALGIAGLTDAARRGNVLIANALGSNLLESGALLGFLPGLCRHLLGEKLRMPSVATWWCGEPAALEQVIDRLDKLVIKAAYPQLRMNPLFGEDLDDRQRTELVAAMRARPHNYVAQELVRLSQAPVWDREHPRRLQPRSIGLRVYACASPNGYVVMPGGLTRVSSADDSRVLSMQRGGSSKDTWVLSNAPVSSFSLLRRAIGPQDLVRSGSNLSSRVVENLFWFGRYAERCDATARLLRVALTWLIDDTPAHHDAEWPAIISLCRARELLDPEVDPEIDPLDDVSLQQALIAATLDESVPHGLAAHLRLLFRVAFHLRERLSLDNWRTLNRLMQEMARHAQGGSSLTEVLSQLDRSVVTLMTLAGFTLDGMTRDLGWRFLSIGRRLERLQSMSLTLSQALAHARDSKESDLDWLLEVADSIITYRSRYMSRPEWLPVLDLLVLDESNPRSLRFQILGLYDYLVRLSETFGPCEAESLEPLIARLHALDAADDLRPGGKTLPALLADLQRLAHQLSDRLSMRFFSHVSENRQAFSR</sequence>
<dbReference type="InterPro" id="IPR025841">
    <property type="entry name" value="CP_ATPgrasp_2"/>
</dbReference>
<proteinExistence type="predicted"/>
<name>A0A9D7E7R3_9PROT</name>
<dbReference type="Gene3D" id="3.30.1490.270">
    <property type="match status" value="1"/>
</dbReference>
<accession>A0A9D7E7R3</accession>
<dbReference type="Pfam" id="PF04168">
    <property type="entry name" value="Alpha-E"/>
    <property type="match status" value="1"/>
</dbReference>
<dbReference type="SUPFAM" id="SSF56059">
    <property type="entry name" value="Glutathione synthetase ATP-binding domain-like"/>
    <property type="match status" value="1"/>
</dbReference>
<evidence type="ECO:0000259" key="1">
    <source>
        <dbReference type="Pfam" id="PF04168"/>
    </source>
</evidence>
<dbReference type="EMBL" id="JADJEV010000005">
    <property type="protein sequence ID" value="MBK6975408.1"/>
    <property type="molecule type" value="Genomic_DNA"/>
</dbReference>
<evidence type="ECO:0000313" key="3">
    <source>
        <dbReference type="EMBL" id="MBK6975408.1"/>
    </source>
</evidence>
<dbReference type="InterPro" id="IPR051680">
    <property type="entry name" value="ATP-dep_Glu-Cys_Ligase-2"/>
</dbReference>
<dbReference type="Proteomes" id="UP000807785">
    <property type="component" value="Unassembled WGS sequence"/>
</dbReference>
<protein>
    <submittedName>
        <fullName evidence="3">Circularly permuted type 2 ATP-grasp protein</fullName>
    </submittedName>
</protein>
<comment type="caution">
    <text evidence="3">The sequence shown here is derived from an EMBL/GenBank/DDBJ whole genome shotgun (WGS) entry which is preliminary data.</text>
</comment>
<dbReference type="PANTHER" id="PTHR34595">
    <property type="entry name" value="BLR5612 PROTEIN"/>
    <property type="match status" value="1"/>
</dbReference>
<dbReference type="AlphaFoldDB" id="A0A9D7E7R3"/>
<dbReference type="InterPro" id="IPR007296">
    <property type="entry name" value="DUF403"/>
</dbReference>
<dbReference type="Gene3D" id="3.40.50.11290">
    <property type="match status" value="1"/>
</dbReference>
<feature type="domain" description="Circularly permuted ATP-grasp type 2" evidence="2">
    <location>
        <begin position="82"/>
        <end position="461"/>
    </location>
</feature>
<dbReference type="PANTHER" id="PTHR34595:SF2">
    <property type="entry name" value="BLR2978 PROTEIN"/>
    <property type="match status" value="1"/>
</dbReference>
<gene>
    <name evidence="3" type="ORF">IPH26_21490</name>
</gene>
<evidence type="ECO:0000259" key="2">
    <source>
        <dbReference type="Pfam" id="PF14403"/>
    </source>
</evidence>
<evidence type="ECO:0000313" key="4">
    <source>
        <dbReference type="Proteomes" id="UP000807785"/>
    </source>
</evidence>